<keyword evidence="1" id="KW-0808">Transferase</keyword>
<sequence>MLISLEPSNRHILHERISDRFNKMIDKDLLINEVKKIRKKWNLNLNLPSMKCIGYRQTWEYIDGLIDRNTLKEKSIIATRQLAKQQLTWLRNMNEKIIIDCLEKNCVQKILNLLKSTF</sequence>
<dbReference type="InterPro" id="IPR027417">
    <property type="entry name" value="P-loop_NTPase"/>
</dbReference>
<evidence type="ECO:0000313" key="1">
    <source>
        <dbReference type="EMBL" id="BCG49595.1"/>
    </source>
</evidence>
<proteinExistence type="predicted"/>
<dbReference type="Pfam" id="PF01715">
    <property type="entry name" value="IPPT"/>
    <property type="match status" value="1"/>
</dbReference>
<dbReference type="RefSeq" id="WP_320412642.1">
    <property type="nucleotide sequence ID" value="NZ_AP023215.1"/>
</dbReference>
<protein>
    <submittedName>
        <fullName evidence="1">Split tRNA (Adenosine(37)-N6)-dimethylallyltransferase MiaA</fullName>
    </submittedName>
</protein>
<reference evidence="1 2" key="1">
    <citation type="journal article" date="2020" name="Genome Biol. Evol.">
        <title>Comparative Genomics Underlines Multiple Roles of Profftella, an Obligate Symbiont of Psyllids: Providing Toxins, Vitamins, and Carotenoids.</title>
        <authorList>
            <person name="Nakabachi A."/>
            <person name="Piel J."/>
            <person name="Malenovsky I."/>
            <person name="Hirose Y."/>
        </authorList>
    </citation>
    <scope>NUCLEOTIDE SEQUENCE [LARGE SCALE GENOMIC DNA]</scope>
    <source>
        <strain evidence="1 2">Dco</strain>
    </source>
</reference>
<gene>
    <name evidence="1" type="primary">miaAc</name>
    <name evidence="1" type="ORF">PADco_1750</name>
</gene>
<accession>A0A7R7AB17</accession>
<dbReference type="Proteomes" id="UP000595708">
    <property type="component" value="Chromosome"/>
</dbReference>
<organism evidence="1 2">
    <name type="scientific">Candidatus Profftella armatura</name>
    <name type="common">Diaphorina cf. continua</name>
    <dbReference type="NCBI Taxonomy" id="2661583"/>
    <lineage>
        <taxon>Bacteria</taxon>
        <taxon>Pseudomonadati</taxon>
        <taxon>Pseudomonadota</taxon>
        <taxon>Betaproteobacteria</taxon>
        <taxon>Candidatus Profftella</taxon>
    </lineage>
</organism>
<keyword evidence="2" id="KW-1185">Reference proteome</keyword>
<dbReference type="EMBL" id="AP023215">
    <property type="protein sequence ID" value="BCG49595.1"/>
    <property type="molecule type" value="Genomic_DNA"/>
</dbReference>
<evidence type="ECO:0000313" key="2">
    <source>
        <dbReference type="Proteomes" id="UP000595708"/>
    </source>
</evidence>
<dbReference type="KEGG" id="parm:PADco_1750"/>
<name>A0A7R7AB17_9PROT</name>
<dbReference type="GO" id="GO:0016740">
    <property type="term" value="F:transferase activity"/>
    <property type="evidence" value="ECO:0007669"/>
    <property type="project" value="UniProtKB-KW"/>
</dbReference>
<dbReference type="Gene3D" id="3.40.50.300">
    <property type="entry name" value="P-loop containing nucleotide triphosphate hydrolases"/>
    <property type="match status" value="1"/>
</dbReference>
<dbReference type="AlphaFoldDB" id="A0A7R7AB17"/>